<dbReference type="InterPro" id="IPR038726">
    <property type="entry name" value="PDDEXK_AddAB-type"/>
</dbReference>
<gene>
    <name evidence="2" type="ORF">K3718_09990</name>
</gene>
<evidence type="ECO:0000313" key="2">
    <source>
        <dbReference type="EMBL" id="UWQ39918.1"/>
    </source>
</evidence>
<dbReference type="Proteomes" id="UP001058514">
    <property type="component" value="Chromosome"/>
</dbReference>
<evidence type="ECO:0000259" key="1">
    <source>
        <dbReference type="Pfam" id="PF12705"/>
    </source>
</evidence>
<keyword evidence="3" id="KW-1185">Reference proteome</keyword>
<dbReference type="EMBL" id="CP081051">
    <property type="protein sequence ID" value="UWQ39918.1"/>
    <property type="molecule type" value="Genomic_DNA"/>
</dbReference>
<sequence>MFFPFEVVDPRTGVASFLAAENLAEASLAPRAAEWAPSRTIRAIEDPVWAESLANAPLETCAAISSALENLILACPDLKPPRLDAMPEGRAKRHLKALVDLWEALEPALPEGGAAIRHVLALPHGRFLERLPVVEGSLATGAPAAVRALYERLRAEFGSVAKPQTPRLASPGSRLYALQAGLSSAGLERGAQDESVAFFGLRDPALCADFAAARARSLIEAGCPAREIAVMTAGNPHHLARAFLSQGVPLSGVQAAIAERDVISETLYLLLVAKRRPAPPMALASLALSPLMPWAEQTACDLSESVMGGERRGAELDSTPAHKALWDDIRAPAESLPQLRLLMERILAALEQAEVIKERFAPLRALLSGDGAPDWEFILRNVSTHSVAEGPVLRALEGVSLWSAQQTPWRPCRHLIVTDFTEGFYPERPRANPLFLDSEITLIREVTGIGLCGRVEGLARALDRLDLQLQAVSGSVTFLVPWRDLAGARQAPAAGLSLVARALAGLDEPAEAIVDLARVPPSDWPVAHHVLPDLPVALPLPEALSFGRRCDLLALREDETGLAKPQSPSRLETLIVSPLSWLLGELEAGDMSWAPEELDVLAKGNLAHDVFEHVFVPEVELPTGAALVRAVREAYQKALRRSAAFLLDDAWEMERNGLEREIQSAAEQWRTYIDELGATVVGNELWLHGSAYGISLRGKCDAILELPDGAILIVDHKKSGTKGRRLRMERGWDLQAGLYRDMIARPTRSEGDAMERLQGRTIGVAYHLMNDGGLLTSGISLPEGSPARDMGEEVNAGAIEALRTRLAEVAGGRVVLNTSTDVSFFRKEAGFTPYALTDGSPLVLAFMRDVEE</sequence>
<dbReference type="RefSeq" id="WP_259963441.1">
    <property type="nucleotide sequence ID" value="NZ_CP081051.1"/>
</dbReference>
<organism evidence="2 3">
    <name type="scientific">Leisingera aquaemixtae</name>
    <dbReference type="NCBI Taxonomy" id="1396826"/>
    <lineage>
        <taxon>Bacteria</taxon>
        <taxon>Pseudomonadati</taxon>
        <taxon>Pseudomonadota</taxon>
        <taxon>Alphaproteobacteria</taxon>
        <taxon>Rhodobacterales</taxon>
        <taxon>Roseobacteraceae</taxon>
        <taxon>Leisingera</taxon>
    </lineage>
</organism>
<dbReference type="SUPFAM" id="SSF52540">
    <property type="entry name" value="P-loop containing nucleoside triphosphate hydrolases"/>
    <property type="match status" value="1"/>
</dbReference>
<proteinExistence type="predicted"/>
<dbReference type="Pfam" id="PF12705">
    <property type="entry name" value="PDDEXK_1"/>
    <property type="match status" value="1"/>
</dbReference>
<dbReference type="InterPro" id="IPR027417">
    <property type="entry name" value="P-loop_NTPase"/>
</dbReference>
<evidence type="ECO:0000313" key="3">
    <source>
        <dbReference type="Proteomes" id="UP001058514"/>
    </source>
</evidence>
<feature type="domain" description="PD-(D/E)XK endonuclease-like" evidence="1">
    <location>
        <begin position="567"/>
        <end position="771"/>
    </location>
</feature>
<reference evidence="2" key="1">
    <citation type="submission" date="2021-08" db="EMBL/GenBank/DDBJ databases">
        <authorList>
            <person name="Nwanade C."/>
            <person name="Wang M."/>
            <person name="Masoudi A."/>
            <person name="Yu Z."/>
            <person name="Liu J."/>
        </authorList>
    </citation>
    <scope>NUCLEOTIDE SEQUENCE</scope>
    <source>
        <strain evidence="2">S166</strain>
    </source>
</reference>
<protein>
    <submittedName>
        <fullName evidence="2">PD-(D/E)XK nuclease family protein</fullName>
    </submittedName>
</protein>
<accession>A0ABY5WEM9</accession>
<name>A0ABY5WEM9_9RHOB</name>